<gene>
    <name evidence="3" type="ORF">ICL16_35035</name>
</gene>
<accession>A0A8J7CAH1</accession>
<dbReference type="GO" id="GO:0005615">
    <property type="term" value="C:extracellular space"/>
    <property type="evidence" value="ECO:0007669"/>
    <property type="project" value="TreeGrafter"/>
</dbReference>
<keyword evidence="1" id="KW-0732">Signal</keyword>
<dbReference type="SMART" id="SM00554">
    <property type="entry name" value="FAS1"/>
    <property type="match status" value="1"/>
</dbReference>
<reference evidence="3" key="1">
    <citation type="submission" date="2020-09" db="EMBL/GenBank/DDBJ databases">
        <title>Iningainema tapete sp. nov. (Scytonemataceae, Cyanobacteria) from greenhouses in central Florida (USA) produces two types of nodularin with biosynthetic potential for microcystin-LR and anabaenopeptins.</title>
        <authorList>
            <person name="Berthold D.E."/>
            <person name="Lefler F.W."/>
            <person name="Huang I.-S."/>
            <person name="Abdulla H."/>
            <person name="Zimba P.V."/>
            <person name="Laughinghouse H.D. IV."/>
        </authorList>
    </citation>
    <scope>NUCLEOTIDE SEQUENCE</scope>
    <source>
        <strain evidence="3">BLCCT55</strain>
    </source>
</reference>
<dbReference type="SUPFAM" id="SSF82153">
    <property type="entry name" value="FAS1 domain"/>
    <property type="match status" value="1"/>
</dbReference>
<comment type="caution">
    <text evidence="3">The sequence shown here is derived from an EMBL/GenBank/DDBJ whole genome shotgun (WGS) entry which is preliminary data.</text>
</comment>
<name>A0A8J7CAH1_9CYAN</name>
<evidence type="ECO:0000259" key="2">
    <source>
        <dbReference type="PROSITE" id="PS50213"/>
    </source>
</evidence>
<dbReference type="PANTHER" id="PTHR10900:SF77">
    <property type="entry name" value="FI19380P1"/>
    <property type="match status" value="1"/>
</dbReference>
<feature type="chain" id="PRO_5035160141" evidence="1">
    <location>
        <begin position="30"/>
        <end position="187"/>
    </location>
</feature>
<evidence type="ECO:0000256" key="1">
    <source>
        <dbReference type="SAM" id="SignalP"/>
    </source>
</evidence>
<dbReference type="InterPro" id="IPR050904">
    <property type="entry name" value="Adhesion/Biosynth-related"/>
</dbReference>
<feature type="signal peptide" evidence="1">
    <location>
        <begin position="1"/>
        <end position="29"/>
    </location>
</feature>
<dbReference type="Gene3D" id="2.30.180.10">
    <property type="entry name" value="FAS1 domain"/>
    <property type="match status" value="1"/>
</dbReference>
<proteinExistence type="predicted"/>
<evidence type="ECO:0000313" key="4">
    <source>
        <dbReference type="Proteomes" id="UP000629098"/>
    </source>
</evidence>
<evidence type="ECO:0000313" key="3">
    <source>
        <dbReference type="EMBL" id="MBD2777121.1"/>
    </source>
</evidence>
<dbReference type="RefSeq" id="WP_190836192.1">
    <property type="nucleotide sequence ID" value="NZ_CAWPPI010000105.1"/>
</dbReference>
<dbReference type="PROSITE" id="PS50213">
    <property type="entry name" value="FAS1"/>
    <property type="match status" value="1"/>
</dbReference>
<dbReference type="Proteomes" id="UP000629098">
    <property type="component" value="Unassembled WGS sequence"/>
</dbReference>
<organism evidence="3 4">
    <name type="scientific">Iningainema tapete BLCC-T55</name>
    <dbReference type="NCBI Taxonomy" id="2748662"/>
    <lineage>
        <taxon>Bacteria</taxon>
        <taxon>Bacillati</taxon>
        <taxon>Cyanobacteriota</taxon>
        <taxon>Cyanophyceae</taxon>
        <taxon>Nostocales</taxon>
        <taxon>Scytonemataceae</taxon>
        <taxon>Iningainema tapete</taxon>
    </lineage>
</organism>
<dbReference type="AlphaFoldDB" id="A0A8J7CAH1"/>
<dbReference type="Pfam" id="PF02469">
    <property type="entry name" value="Fasciclin"/>
    <property type="match status" value="1"/>
</dbReference>
<dbReference type="PANTHER" id="PTHR10900">
    <property type="entry name" value="PERIOSTIN-RELATED"/>
    <property type="match status" value="1"/>
</dbReference>
<dbReference type="InterPro" id="IPR036378">
    <property type="entry name" value="FAS1_dom_sf"/>
</dbReference>
<feature type="domain" description="FAS1" evidence="2">
    <location>
        <begin position="48"/>
        <end position="179"/>
    </location>
</feature>
<dbReference type="FunFam" id="2.30.180.10:FF:000019">
    <property type="entry name" value="Cell surface lipoprotein"/>
    <property type="match status" value="1"/>
</dbReference>
<protein>
    <submittedName>
        <fullName evidence="3">Fasciclin domain-containing protein</fullName>
    </submittedName>
</protein>
<dbReference type="EMBL" id="JACXAE010000105">
    <property type="protein sequence ID" value="MBD2777121.1"/>
    <property type="molecule type" value="Genomic_DNA"/>
</dbReference>
<sequence>MQALHNSIRAAIGVLSVAAVVSVASASFAAPKSFHSSQGMVTAQGNQAGTIVDVASKNSSFSTLVKALKAAGLVETLSGQGPYTVFAPTNAAFAALPKGTLDKLLKPENKETLQKVLTYHVVSGNLKSSSLKSGDVTTVEGASAKVNVSNGRVRVNNATVTKADISASNGVIHVIDKVLLPPDVSLK</sequence>
<keyword evidence="4" id="KW-1185">Reference proteome</keyword>
<dbReference type="InterPro" id="IPR000782">
    <property type="entry name" value="FAS1_domain"/>
</dbReference>